<comment type="caution">
    <text evidence="9">The sequence shown here is derived from an EMBL/GenBank/DDBJ whole genome shotgun (WGS) entry which is preliminary data.</text>
</comment>
<evidence type="ECO:0000313" key="10">
    <source>
        <dbReference type="Proteomes" id="UP001159363"/>
    </source>
</evidence>
<feature type="domain" description="VPS37 C-terminal" evidence="8">
    <location>
        <begin position="92"/>
        <end position="181"/>
    </location>
</feature>
<organism evidence="9 10">
    <name type="scientific">Dryococelus australis</name>
    <dbReference type="NCBI Taxonomy" id="614101"/>
    <lineage>
        <taxon>Eukaryota</taxon>
        <taxon>Metazoa</taxon>
        <taxon>Ecdysozoa</taxon>
        <taxon>Arthropoda</taxon>
        <taxon>Hexapoda</taxon>
        <taxon>Insecta</taxon>
        <taxon>Pterygota</taxon>
        <taxon>Neoptera</taxon>
        <taxon>Polyneoptera</taxon>
        <taxon>Phasmatodea</taxon>
        <taxon>Verophasmatodea</taxon>
        <taxon>Anareolatae</taxon>
        <taxon>Phasmatidae</taxon>
        <taxon>Eurycanthinae</taxon>
        <taxon>Dryococelus</taxon>
    </lineage>
</organism>
<comment type="similarity">
    <text evidence="2">Belongs to the VPS37 family.</text>
</comment>
<reference evidence="9 10" key="1">
    <citation type="submission" date="2023-02" db="EMBL/GenBank/DDBJ databases">
        <title>LHISI_Scaffold_Assembly.</title>
        <authorList>
            <person name="Stuart O.P."/>
            <person name="Cleave R."/>
            <person name="Magrath M.J.L."/>
            <person name="Mikheyev A.S."/>
        </authorList>
    </citation>
    <scope>NUCLEOTIDE SEQUENCE [LARGE SCALE GENOMIC DNA]</scope>
    <source>
        <strain evidence="9">Daus_M_001</strain>
        <tissue evidence="9">Leg muscle</tissue>
    </source>
</reference>
<evidence type="ECO:0000256" key="4">
    <source>
        <dbReference type="ARBA" id="ARBA00022753"/>
    </source>
</evidence>
<dbReference type="Proteomes" id="UP001159363">
    <property type="component" value="Chromosome 12"/>
</dbReference>
<dbReference type="PANTHER" id="PTHR13678">
    <property type="entry name" value="VACUOLAR PROTEIN SORTING-ASSOCIATED PROTEIN 37"/>
    <property type="match status" value="1"/>
</dbReference>
<keyword evidence="4" id="KW-0967">Endosome</keyword>
<evidence type="ECO:0000256" key="3">
    <source>
        <dbReference type="ARBA" id="ARBA00022448"/>
    </source>
</evidence>
<dbReference type="PANTHER" id="PTHR13678:SF27">
    <property type="entry name" value="LD45836P"/>
    <property type="match status" value="1"/>
</dbReference>
<comment type="function">
    <text evidence="6">Component of the ESCRT-I complex, a regulator of vesicular trafficking process. Required for the sorting of endocytic ubiquitinated cargos into multivesicular bodies. May be involved in cell growth and differentiation.</text>
</comment>
<dbReference type="InterPro" id="IPR037202">
    <property type="entry name" value="ESCRT_assembly_dom"/>
</dbReference>
<dbReference type="InterPro" id="IPR009851">
    <property type="entry name" value="Mod_r"/>
</dbReference>
<dbReference type="Pfam" id="PF07200">
    <property type="entry name" value="Mod_r"/>
    <property type="match status" value="1"/>
</dbReference>
<proteinExistence type="inferred from homology"/>
<evidence type="ECO:0000256" key="2">
    <source>
        <dbReference type="ARBA" id="ARBA00007617"/>
    </source>
</evidence>
<gene>
    <name evidence="9" type="ORF">PR048_029588</name>
</gene>
<evidence type="ECO:0000313" key="9">
    <source>
        <dbReference type="EMBL" id="KAJ8870565.1"/>
    </source>
</evidence>
<comment type="subcellular location">
    <subcellularLocation>
        <location evidence="1">Late endosome membrane</location>
        <topology evidence="1">Peripheral membrane protein</topology>
    </subcellularLocation>
</comment>
<keyword evidence="3 7" id="KW-0813">Transport</keyword>
<sequence length="218" mass="24459">MYRNYPTEPDYPAALGLLSPLSAEELKEMLNNDAKFDEMMKDVKQFKELETEKELLIASNRSLAELNLSREPELGSGKQRIKELSGLGEELCNSVEKKLQELKNHSGNLTMDTSLALLQTAAAESEEESEAIFEKFTEGEMELDDFLEQFLARRKLMHTRRVKVDKMQELMNARARASARGPAASNFYPVPPAPAGLAPYPTFGSNIPMPGHFVPSMF</sequence>
<dbReference type="PROSITE" id="PS51314">
    <property type="entry name" value="VPS37_C"/>
    <property type="match status" value="1"/>
</dbReference>
<evidence type="ECO:0000256" key="5">
    <source>
        <dbReference type="ARBA" id="ARBA00022927"/>
    </source>
</evidence>
<dbReference type="EMBL" id="JARBHB010000013">
    <property type="protein sequence ID" value="KAJ8870565.1"/>
    <property type="molecule type" value="Genomic_DNA"/>
</dbReference>
<name>A0ABQ9GDT2_9NEOP</name>
<evidence type="ECO:0000259" key="8">
    <source>
        <dbReference type="PROSITE" id="PS51314"/>
    </source>
</evidence>
<keyword evidence="5 7" id="KW-0653">Protein transport</keyword>
<evidence type="ECO:0000256" key="1">
    <source>
        <dbReference type="ARBA" id="ARBA00004633"/>
    </source>
</evidence>
<accession>A0ABQ9GDT2</accession>
<dbReference type="Gene3D" id="1.10.287.660">
    <property type="entry name" value="Helix hairpin bin"/>
    <property type="match status" value="1"/>
</dbReference>
<keyword evidence="10" id="KW-1185">Reference proteome</keyword>
<dbReference type="SUPFAM" id="SSF140111">
    <property type="entry name" value="Endosomal sorting complex assembly domain"/>
    <property type="match status" value="1"/>
</dbReference>
<dbReference type="InterPro" id="IPR029012">
    <property type="entry name" value="Helix_hairpin_bin_sf"/>
</dbReference>
<protein>
    <recommendedName>
        <fullName evidence="8">VPS37 C-terminal domain-containing protein</fullName>
    </recommendedName>
</protein>
<evidence type="ECO:0000256" key="6">
    <source>
        <dbReference type="ARBA" id="ARBA00025010"/>
    </source>
</evidence>
<evidence type="ECO:0000256" key="7">
    <source>
        <dbReference type="PROSITE-ProRule" id="PRU00646"/>
    </source>
</evidence>